<name>A0A6J4PC91_9ACTN</name>
<feature type="non-terminal residue" evidence="2">
    <location>
        <position position="34"/>
    </location>
</feature>
<protein>
    <submittedName>
        <fullName evidence="2">Uncharacterized protein</fullName>
    </submittedName>
</protein>
<sequence>ALSTTTRARRFRPSRCRSRRSTEATTGWTLVPSS</sequence>
<feature type="compositionally biased region" description="Polar residues" evidence="1">
    <location>
        <begin position="23"/>
        <end position="34"/>
    </location>
</feature>
<evidence type="ECO:0000256" key="1">
    <source>
        <dbReference type="SAM" id="MobiDB-lite"/>
    </source>
</evidence>
<organism evidence="2">
    <name type="scientific">uncultured Rubrobacteraceae bacterium</name>
    <dbReference type="NCBI Taxonomy" id="349277"/>
    <lineage>
        <taxon>Bacteria</taxon>
        <taxon>Bacillati</taxon>
        <taxon>Actinomycetota</taxon>
        <taxon>Rubrobacteria</taxon>
        <taxon>Rubrobacterales</taxon>
        <taxon>Rubrobacteraceae</taxon>
        <taxon>environmental samples</taxon>
    </lineage>
</organism>
<proteinExistence type="predicted"/>
<accession>A0A6J4PC91</accession>
<gene>
    <name evidence="2" type="ORF">AVDCRST_MAG55-1168</name>
</gene>
<feature type="non-terminal residue" evidence="2">
    <location>
        <position position="1"/>
    </location>
</feature>
<dbReference type="AlphaFoldDB" id="A0A6J4PC91"/>
<reference evidence="2" key="1">
    <citation type="submission" date="2020-02" db="EMBL/GenBank/DDBJ databases">
        <authorList>
            <person name="Meier V. D."/>
        </authorList>
    </citation>
    <scope>NUCLEOTIDE SEQUENCE</scope>
    <source>
        <strain evidence="2">AVDCRST_MAG55</strain>
    </source>
</reference>
<evidence type="ECO:0000313" key="2">
    <source>
        <dbReference type="EMBL" id="CAA9408648.1"/>
    </source>
</evidence>
<feature type="compositionally biased region" description="Basic residues" evidence="1">
    <location>
        <begin position="7"/>
        <end position="19"/>
    </location>
</feature>
<feature type="region of interest" description="Disordered" evidence="1">
    <location>
        <begin position="1"/>
        <end position="34"/>
    </location>
</feature>
<dbReference type="EMBL" id="CADCUZ010000046">
    <property type="protein sequence ID" value="CAA9408648.1"/>
    <property type="molecule type" value="Genomic_DNA"/>
</dbReference>